<feature type="non-terminal residue" evidence="2">
    <location>
        <position position="309"/>
    </location>
</feature>
<reference evidence="2 3" key="1">
    <citation type="submission" date="2018-07" db="EMBL/GenBank/DDBJ databases">
        <title>Mechanisms of high-level aminoglycoside resistance among Gram-negative pathogens in Brazil.</title>
        <authorList>
            <person name="Ballaben A.S."/>
            <person name="Darini A.L.C."/>
            <person name="Doi Y."/>
        </authorList>
    </citation>
    <scope>NUCLEOTIDE SEQUENCE [LARGE SCALE GENOMIC DNA]</scope>
    <source>
        <strain evidence="2 3">B2-305</strain>
    </source>
</reference>
<dbReference type="Proteomes" id="UP000253594">
    <property type="component" value="Unassembled WGS sequence"/>
</dbReference>
<dbReference type="GO" id="GO:0090313">
    <property type="term" value="P:regulation of protein targeting to membrane"/>
    <property type="evidence" value="ECO:0007669"/>
    <property type="project" value="TreeGrafter"/>
</dbReference>
<accession>A0A367M1C3</accession>
<comment type="caution">
    <text evidence="2">The sequence shown here is derived from an EMBL/GenBank/DDBJ whole genome shotgun (WGS) entry which is preliminary data.</text>
</comment>
<feature type="compositionally biased region" description="Basic and acidic residues" evidence="1">
    <location>
        <begin position="8"/>
        <end position="18"/>
    </location>
</feature>
<dbReference type="Pfam" id="PF05359">
    <property type="entry name" value="DUF748"/>
    <property type="match status" value="1"/>
</dbReference>
<evidence type="ECO:0000313" key="2">
    <source>
        <dbReference type="EMBL" id="RCI71001.1"/>
    </source>
</evidence>
<gene>
    <name evidence="2" type="ORF">DT376_31505</name>
</gene>
<feature type="region of interest" description="Disordered" evidence="1">
    <location>
        <begin position="1"/>
        <end position="69"/>
    </location>
</feature>
<proteinExistence type="predicted"/>
<sequence length="309" mass="33193">AKAAQGAADKRAKQETSKAPKTGKATGQETTKTAEIDKAASDSPQQLADTAKTPPPESTKAAAETPAKPWHIVLRDAQLRGYKAHLVDRQPATEVPLEVGPLDLDLQNVDSLGKTPFDLKLKTGLGNRGQVQASGQVVLDPVSARLKVSTRDIDLRVAQAYISPFIRLELRSGFLGSELAVDLKSVEPLAFSVDGSAEVSQLHTLDTIKDRDFVKWTKLTLNGLAYRHEDSLSIQSVSFEEPYARFIINEDRSTNVSELIIPQPASSSGKTAAESKNAPASKPLGIHIGGVRINNGSANFADLTLRPPF</sequence>
<organism evidence="2 3">
    <name type="scientific">Pseudomonas aeruginosa</name>
    <dbReference type="NCBI Taxonomy" id="287"/>
    <lineage>
        <taxon>Bacteria</taxon>
        <taxon>Pseudomonadati</taxon>
        <taxon>Pseudomonadota</taxon>
        <taxon>Gammaproteobacteria</taxon>
        <taxon>Pseudomonadales</taxon>
        <taxon>Pseudomonadaceae</taxon>
        <taxon>Pseudomonas</taxon>
    </lineage>
</organism>
<dbReference type="InterPro" id="IPR008023">
    <property type="entry name" value="DUF748"/>
</dbReference>
<dbReference type="PANTHER" id="PTHR30441:SF8">
    <property type="entry name" value="DUF748 DOMAIN-CONTAINING PROTEIN"/>
    <property type="match status" value="1"/>
</dbReference>
<dbReference type="GO" id="GO:0005886">
    <property type="term" value="C:plasma membrane"/>
    <property type="evidence" value="ECO:0007669"/>
    <property type="project" value="TreeGrafter"/>
</dbReference>
<dbReference type="AlphaFoldDB" id="A0A367M1C3"/>
<protein>
    <submittedName>
        <fullName evidence="2">DUF748 domain-containing protein</fullName>
    </submittedName>
</protein>
<name>A0A367M1C3_PSEAI</name>
<dbReference type="EMBL" id="QORE01001679">
    <property type="protein sequence ID" value="RCI71001.1"/>
    <property type="molecule type" value="Genomic_DNA"/>
</dbReference>
<dbReference type="PANTHER" id="PTHR30441">
    <property type="entry name" value="DUF748 DOMAIN-CONTAINING PROTEIN"/>
    <property type="match status" value="1"/>
</dbReference>
<feature type="non-terminal residue" evidence="2">
    <location>
        <position position="1"/>
    </location>
</feature>
<evidence type="ECO:0000313" key="3">
    <source>
        <dbReference type="Proteomes" id="UP000253594"/>
    </source>
</evidence>
<dbReference type="InterPro" id="IPR052894">
    <property type="entry name" value="AsmA-related"/>
</dbReference>
<evidence type="ECO:0000256" key="1">
    <source>
        <dbReference type="SAM" id="MobiDB-lite"/>
    </source>
</evidence>